<feature type="domain" description="TonB-dependent receptor-like beta-barrel" evidence="11">
    <location>
        <begin position="421"/>
        <end position="974"/>
    </location>
</feature>
<proteinExistence type="inferred from homology"/>
<dbReference type="InterPro" id="IPR000531">
    <property type="entry name" value="Beta-barrel_TonB"/>
</dbReference>
<dbReference type="InterPro" id="IPR008969">
    <property type="entry name" value="CarboxyPept-like_regulatory"/>
</dbReference>
<comment type="subcellular location">
    <subcellularLocation>
        <location evidence="1 8">Cell outer membrane</location>
        <topology evidence="1 8">Multi-pass membrane protein</topology>
    </subcellularLocation>
</comment>
<feature type="chain" id="PRO_5011624173" evidence="10">
    <location>
        <begin position="30"/>
        <end position="1023"/>
    </location>
</feature>
<dbReference type="GO" id="GO:0009279">
    <property type="term" value="C:cell outer membrane"/>
    <property type="evidence" value="ECO:0007669"/>
    <property type="project" value="UniProtKB-SubCell"/>
</dbReference>
<evidence type="ECO:0000259" key="12">
    <source>
        <dbReference type="Pfam" id="PF07715"/>
    </source>
</evidence>
<keyword evidence="6 8" id="KW-0472">Membrane</keyword>
<dbReference type="STRING" id="1477437.SAMN05444682_102419"/>
<dbReference type="InterPro" id="IPR039426">
    <property type="entry name" value="TonB-dep_rcpt-like"/>
</dbReference>
<evidence type="ECO:0000256" key="3">
    <source>
        <dbReference type="ARBA" id="ARBA00022452"/>
    </source>
</evidence>
<feature type="signal peptide" evidence="10">
    <location>
        <begin position="1"/>
        <end position="29"/>
    </location>
</feature>
<evidence type="ECO:0000259" key="11">
    <source>
        <dbReference type="Pfam" id="PF00593"/>
    </source>
</evidence>
<keyword evidence="5 9" id="KW-0798">TonB box</keyword>
<dbReference type="InterPro" id="IPR023997">
    <property type="entry name" value="TonB-dep_OMP_SusC/RagA_CS"/>
</dbReference>
<dbReference type="Gene3D" id="2.170.130.10">
    <property type="entry name" value="TonB-dependent receptor, plug domain"/>
    <property type="match status" value="1"/>
</dbReference>
<dbReference type="EMBL" id="FOQO01000002">
    <property type="protein sequence ID" value="SFI12779.1"/>
    <property type="molecule type" value="Genomic_DNA"/>
</dbReference>
<dbReference type="NCBIfam" id="TIGR04056">
    <property type="entry name" value="OMP_RagA_SusC"/>
    <property type="match status" value="1"/>
</dbReference>
<evidence type="ECO:0000256" key="7">
    <source>
        <dbReference type="ARBA" id="ARBA00023237"/>
    </source>
</evidence>
<dbReference type="RefSeq" id="WP_090625391.1">
    <property type="nucleotide sequence ID" value="NZ_FOQO01000002.1"/>
</dbReference>
<evidence type="ECO:0000256" key="5">
    <source>
        <dbReference type="ARBA" id="ARBA00023077"/>
    </source>
</evidence>
<feature type="domain" description="TonB-dependent receptor plug" evidence="12">
    <location>
        <begin position="130"/>
        <end position="232"/>
    </location>
</feature>
<keyword evidence="4 8" id="KW-0812">Transmembrane</keyword>
<dbReference type="InterPro" id="IPR023996">
    <property type="entry name" value="TonB-dep_OMP_SusC/RagA"/>
</dbReference>
<evidence type="ECO:0000313" key="13">
    <source>
        <dbReference type="EMBL" id="SFI12779.1"/>
    </source>
</evidence>
<dbReference type="Proteomes" id="UP000198670">
    <property type="component" value="Unassembled WGS sequence"/>
</dbReference>
<dbReference type="InterPro" id="IPR012910">
    <property type="entry name" value="Plug_dom"/>
</dbReference>
<evidence type="ECO:0000256" key="2">
    <source>
        <dbReference type="ARBA" id="ARBA00022448"/>
    </source>
</evidence>
<sequence>MVNCKPKFIRLTSLLLFLWMGGSALLTNAQTQINVSGTVTDENGTVLSDVNIGVVGGATLTKSTEAGTFTLVAPANGQLVFSRVGYARQTHQTGGSSVAGLIITLAAEQETLEEVVVVGYGTRDKNLFAGSAVSLNAEDLNRSSISVGNMLQGRAAGVQVSQNNGTPGAGLSIRIRGTNSINADSEPLYVIDGFPASEGIGMTIKPEDIETITILKDAASTSIYGARGANGVVLVTTKKGTDKKSNLNVNSSVGYQRVIDRYDLMGSYDFALRRNRMSEANGELPPYSAGRLDSLQSGILGTDWQNEVFQVGRVNDHSLSFIGGTNKTGVYTSFDYLGQEGVVVHSKYKRIGARINVDHHVSEQFTLSGRVFGNYGIQNDLPLAPSTINGFLKQVLSANPASTFDSGVPPRLDAQNPLHFVEAEDRENTSYRTNGYFSMKYEPIRDLFLQADFGADLNRTEQFYFAPSTVPNASATKGRGSIVSFDSKELIFNPTARYNRTFDKHNIGLLAGYNYQTYLYFEYGTNATNFASDNLGYNNLGTAQNFTSYSARNRTNRASWFGRVDYDYDARYSLTATYRIDGSSVFGKSNKLGYFPSVAAAWNVKNESFAEDLTWLSQAKLRASYGLTGNDRISPGISLATYASNNSTKYTEDGLTTVNGIAVTRLSNQNLKWESTKALDIGVDIGFVNDRIVVIADYYDKYTDNLLLDRNIAPSTGFLFRTGNAGAVSNKGWEFALQTVNVRNDHFEWNTSINYSNNRNRVRELGSNNADIYVGSVKPDGAANFEDPFIIRVGESIGSINGYLYDGILLPDDPALTTTHPNAQAGDPKYVDANGDGILNTEDRVVLGTGVPTSFFGMTNSLGYKGFNLTVVLQGQAGGKLVNVQSLDMMDPLSTGNVLASTEAETWTPDNPNGTLPQRGFYGTSHGGWVNSRFVESSDYLRVKNVTLAYQVPSSLLSKIRVAQLQLYVNAQNLHTWTSYTGLDPEIGNLVSNDQQNRNVGRGLDFNAYPLAKMYIFGLRLTF</sequence>
<evidence type="ECO:0000256" key="9">
    <source>
        <dbReference type="RuleBase" id="RU003357"/>
    </source>
</evidence>
<dbReference type="SUPFAM" id="SSF49464">
    <property type="entry name" value="Carboxypeptidase regulatory domain-like"/>
    <property type="match status" value="1"/>
</dbReference>
<evidence type="ECO:0000313" key="14">
    <source>
        <dbReference type="Proteomes" id="UP000198670"/>
    </source>
</evidence>
<dbReference type="Pfam" id="PF07715">
    <property type="entry name" value="Plug"/>
    <property type="match status" value="1"/>
</dbReference>
<dbReference type="Pfam" id="PF00593">
    <property type="entry name" value="TonB_dep_Rec_b-barrel"/>
    <property type="match status" value="1"/>
</dbReference>
<evidence type="ECO:0000256" key="8">
    <source>
        <dbReference type="PROSITE-ProRule" id="PRU01360"/>
    </source>
</evidence>
<dbReference type="NCBIfam" id="TIGR04057">
    <property type="entry name" value="SusC_RagA_signa"/>
    <property type="match status" value="1"/>
</dbReference>
<evidence type="ECO:0000256" key="10">
    <source>
        <dbReference type="SAM" id="SignalP"/>
    </source>
</evidence>
<evidence type="ECO:0000256" key="4">
    <source>
        <dbReference type="ARBA" id="ARBA00022692"/>
    </source>
</evidence>
<dbReference type="SUPFAM" id="SSF56935">
    <property type="entry name" value="Porins"/>
    <property type="match status" value="1"/>
</dbReference>
<reference evidence="13 14" key="1">
    <citation type="submission" date="2016-10" db="EMBL/GenBank/DDBJ databases">
        <authorList>
            <person name="de Groot N.N."/>
        </authorList>
    </citation>
    <scope>NUCLEOTIDE SEQUENCE [LARGE SCALE GENOMIC DNA]</scope>
    <source>
        <strain evidence="13 14">RK1</strain>
    </source>
</reference>
<keyword evidence="14" id="KW-1185">Reference proteome</keyword>
<gene>
    <name evidence="13" type="ORF">SAMN05444682_102419</name>
</gene>
<dbReference type="InterPro" id="IPR037066">
    <property type="entry name" value="Plug_dom_sf"/>
</dbReference>
<keyword evidence="10" id="KW-0732">Signal</keyword>
<name>A0A1I3FNK2_9SPHI</name>
<dbReference type="InterPro" id="IPR036942">
    <property type="entry name" value="Beta-barrel_TonB_sf"/>
</dbReference>
<dbReference type="Gene3D" id="2.40.170.20">
    <property type="entry name" value="TonB-dependent receptor, beta-barrel domain"/>
    <property type="match status" value="1"/>
</dbReference>
<comment type="similarity">
    <text evidence="8 9">Belongs to the TonB-dependent receptor family.</text>
</comment>
<evidence type="ECO:0000256" key="1">
    <source>
        <dbReference type="ARBA" id="ARBA00004571"/>
    </source>
</evidence>
<dbReference type="AlphaFoldDB" id="A0A1I3FNK2"/>
<dbReference type="OrthoDB" id="9768177at2"/>
<organism evidence="13 14">
    <name type="scientific">Parapedobacter indicus</name>
    <dbReference type="NCBI Taxonomy" id="1477437"/>
    <lineage>
        <taxon>Bacteria</taxon>
        <taxon>Pseudomonadati</taxon>
        <taxon>Bacteroidota</taxon>
        <taxon>Sphingobacteriia</taxon>
        <taxon>Sphingobacteriales</taxon>
        <taxon>Sphingobacteriaceae</taxon>
        <taxon>Parapedobacter</taxon>
    </lineage>
</organism>
<dbReference type="PROSITE" id="PS52016">
    <property type="entry name" value="TONB_DEPENDENT_REC_3"/>
    <property type="match status" value="1"/>
</dbReference>
<keyword evidence="3 8" id="KW-1134">Transmembrane beta strand</keyword>
<protein>
    <submittedName>
        <fullName evidence="13">TonB-linked outer membrane protein, SusC/RagA family</fullName>
    </submittedName>
</protein>
<keyword evidence="7 8" id="KW-0998">Cell outer membrane</keyword>
<keyword evidence="2 8" id="KW-0813">Transport</keyword>
<evidence type="ECO:0000256" key="6">
    <source>
        <dbReference type="ARBA" id="ARBA00023136"/>
    </source>
</evidence>
<accession>A0A1I3FNK2</accession>